<feature type="transmembrane region" description="Helical" evidence="1">
    <location>
        <begin position="562"/>
        <end position="580"/>
    </location>
</feature>
<feature type="transmembrane region" description="Helical" evidence="1">
    <location>
        <begin position="851"/>
        <end position="868"/>
    </location>
</feature>
<comment type="caution">
    <text evidence="2">The sequence shown here is derived from an EMBL/GenBank/DDBJ whole genome shotgun (WGS) entry which is preliminary data.</text>
</comment>
<dbReference type="InterPro" id="IPR018580">
    <property type="entry name" value="Uncharacterised_YfhO"/>
</dbReference>
<feature type="transmembrane region" description="Helical" evidence="1">
    <location>
        <begin position="126"/>
        <end position="145"/>
    </location>
</feature>
<evidence type="ECO:0000313" key="2">
    <source>
        <dbReference type="EMBL" id="MFC4261695.1"/>
    </source>
</evidence>
<keyword evidence="1" id="KW-0812">Transmembrane</keyword>
<feature type="transmembrane region" description="Helical" evidence="1">
    <location>
        <begin position="173"/>
        <end position="190"/>
    </location>
</feature>
<organism evidence="2 3">
    <name type="scientific">Ferruginibacter yonginensis</name>
    <dbReference type="NCBI Taxonomy" id="1310416"/>
    <lineage>
        <taxon>Bacteria</taxon>
        <taxon>Pseudomonadati</taxon>
        <taxon>Bacteroidota</taxon>
        <taxon>Chitinophagia</taxon>
        <taxon>Chitinophagales</taxon>
        <taxon>Chitinophagaceae</taxon>
        <taxon>Ferruginibacter</taxon>
    </lineage>
</organism>
<dbReference type="EMBL" id="JBHSCZ010000001">
    <property type="protein sequence ID" value="MFC4261695.1"/>
    <property type="molecule type" value="Genomic_DNA"/>
</dbReference>
<feature type="transmembrane region" description="Helical" evidence="1">
    <location>
        <begin position="12"/>
        <end position="31"/>
    </location>
</feature>
<feature type="transmembrane region" description="Helical" evidence="1">
    <location>
        <begin position="363"/>
        <end position="381"/>
    </location>
</feature>
<dbReference type="PANTHER" id="PTHR38454">
    <property type="entry name" value="INTEGRAL MEMBRANE PROTEIN-RELATED"/>
    <property type="match status" value="1"/>
</dbReference>
<feature type="transmembrane region" description="Helical" evidence="1">
    <location>
        <begin position="426"/>
        <end position="449"/>
    </location>
</feature>
<feature type="transmembrane region" description="Helical" evidence="1">
    <location>
        <begin position="461"/>
        <end position="480"/>
    </location>
</feature>
<keyword evidence="1" id="KW-1133">Transmembrane helix</keyword>
<keyword evidence="3" id="KW-1185">Reference proteome</keyword>
<dbReference type="PANTHER" id="PTHR38454:SF1">
    <property type="entry name" value="INTEGRAL MEMBRANE PROTEIN"/>
    <property type="match status" value="1"/>
</dbReference>
<evidence type="ECO:0000313" key="3">
    <source>
        <dbReference type="Proteomes" id="UP001595907"/>
    </source>
</evidence>
<keyword evidence="1" id="KW-0472">Membrane</keyword>
<name>A0ABV8QN06_9BACT</name>
<feature type="transmembrane region" description="Helical" evidence="1">
    <location>
        <begin position="388"/>
        <end position="406"/>
    </location>
</feature>
<accession>A0ABV8QN06</accession>
<proteinExistence type="predicted"/>
<reference evidence="3" key="1">
    <citation type="journal article" date="2019" name="Int. J. Syst. Evol. Microbiol.">
        <title>The Global Catalogue of Microorganisms (GCM) 10K type strain sequencing project: providing services to taxonomists for standard genome sequencing and annotation.</title>
        <authorList>
            <consortium name="The Broad Institute Genomics Platform"/>
            <consortium name="The Broad Institute Genome Sequencing Center for Infectious Disease"/>
            <person name="Wu L."/>
            <person name="Ma J."/>
        </authorList>
    </citation>
    <scope>NUCLEOTIDE SEQUENCE [LARGE SCALE GENOMIC DNA]</scope>
    <source>
        <strain evidence="3">CECT 8289</strain>
    </source>
</reference>
<dbReference type="RefSeq" id="WP_379706525.1">
    <property type="nucleotide sequence ID" value="NZ_JBHSCZ010000001.1"/>
</dbReference>
<protein>
    <submittedName>
        <fullName evidence="2">YfhO family protein</fullName>
    </submittedName>
</protein>
<sequence length="876" mass="98596">MKNFDFKKLVPHFIAIAVFLLVTIIFCKPALESGVVLKQSDISSWQGMSHQSMEYKEKNGHLPLWVTSMFSGMPAYQIAIEGAWSPLQIFDKAFQLWLPKPMNFFFLACISFYFLCICLRIRSYAAIIGALAFAYCTYSPIIITAGHDTKMLTLAYTPALIGAVILLLKRHYFLGFSLTALFTALQVGQGHQQVSYYAFMILLVMTLFFIVNAFKNKQTVGLVKSVGLLLAAGLMGIAVNAITLFPTYDYAKYSKRGGQLILDENNNKAEKTSNGKTNGLSKDYAFQWSYGRAETMSLMFPGVKGYGLYFAQRDGETSMFPMLNENAKVVSYMTSQFPQAPADQIAQQMSQSLYWGDQPFTSGPVYLGAIICFLFIMGMFYLDGEHKWWIFTASLLGILLALGSNFDTFNTFMFNYFPLYNKFRVPTIALVIPQILAPLMAVLVVNKLLHEQDEKETWAKFKLATIATGVLFVIGLGFYATSSFGNENTARTSAFNKLWESKPADFQAQYAAINEQYKPQRDNQVYENWVIQLQQSPDAIKVAREIVVELKKDRASLLLRDIFRSFIYVLFAVILIGAYIRKKISATIMLAGVTLASAIDLISLDFNYLNAKSFETKDNYEQAEFAMSAADRRILEDKDPNYRVFNASVSSPFEESRTSYYHKSIGGYHAAKMGIYDDLSAYQMSGRPNQAVLNMLNAKWFIVGEGDKIQALQNPEALGNAWFVKNVRFVDGPAAEMKALTNLNTKDSAVADASYKDIITNYTAPDSLATIKMTQFDNDAITYESNSTSNNAAIFSEIYYKDWNAYIDGNKVPIFKANYVLRGLIIPAGKHKIEFKFEPTIFYTSKKVSDITNWVLFILILAAIALEIRKQQKSAV</sequence>
<feature type="transmembrane region" description="Helical" evidence="1">
    <location>
        <begin position="226"/>
        <end position="245"/>
    </location>
</feature>
<feature type="transmembrane region" description="Helical" evidence="1">
    <location>
        <begin position="196"/>
        <end position="214"/>
    </location>
</feature>
<feature type="transmembrane region" description="Helical" evidence="1">
    <location>
        <begin position="151"/>
        <end position="168"/>
    </location>
</feature>
<evidence type="ECO:0000256" key="1">
    <source>
        <dbReference type="SAM" id="Phobius"/>
    </source>
</evidence>
<gene>
    <name evidence="2" type="ORF">ACFOWM_02290</name>
</gene>
<dbReference type="Proteomes" id="UP001595907">
    <property type="component" value="Unassembled WGS sequence"/>
</dbReference>
<dbReference type="Pfam" id="PF09586">
    <property type="entry name" value="YfhO"/>
    <property type="match status" value="1"/>
</dbReference>
<feature type="transmembrane region" description="Helical" evidence="1">
    <location>
        <begin position="102"/>
        <end position="119"/>
    </location>
</feature>